<dbReference type="GO" id="GO:0016829">
    <property type="term" value="F:lyase activity"/>
    <property type="evidence" value="ECO:0007669"/>
    <property type="project" value="UniProtKB-KW"/>
</dbReference>
<gene>
    <name evidence="1" type="ORF">FC756_00820</name>
</gene>
<name>A0A4U2ZDZ4_9BACI</name>
<sequence length="353" mass="39593">MVNVISKGSMLQASRQRSETRNIPYVFNGKTETIKRTVEGGQADHIQLDNLSGEMIISTDIKRTLAQKTVLDVELGREEVPLLYNPIYDTMTNPNFPRLLEAKWANYGSIVFLEHLEGEEVKFGALNAEEGPVARLIGYTGGFQWTKETELFNEVYLIDIFNRAFGRAHNILLNHLHLAPIAQFKYKDTHTTKPKYIKSDGSNGTVGTANLYLSMRETLKQAIVDARTAKRPANILLANSTDQFRIEEALQGATIMATNYRAISGIDTIIYYDGDTETVGDTEYTFDGVKPGEAFLIRPKRGFKELVKVPLRIEFGGGDITRLIEDTMVGYTFRGVFAAIEENVQKIILPGRD</sequence>
<accession>A0A4U2ZDZ4</accession>
<reference evidence="1 2" key="1">
    <citation type="submission" date="2019-04" db="EMBL/GenBank/DDBJ databases">
        <title>Lysinibacillus genome sequencing.</title>
        <authorList>
            <person name="Dunlap C."/>
        </authorList>
    </citation>
    <scope>NUCLEOTIDE SEQUENCE [LARGE SCALE GENOMIC DNA]</scope>
    <source>
        <strain evidence="1 2">CCTCC AB 2010389</strain>
    </source>
</reference>
<keyword evidence="2" id="KW-1185">Reference proteome</keyword>
<dbReference type="RefSeq" id="WP_107896750.1">
    <property type="nucleotide sequence ID" value="NZ_PYWM01000024.1"/>
</dbReference>
<organism evidence="1 2">
    <name type="scientific">Lysinibacillus mangiferihumi</name>
    <dbReference type="NCBI Taxonomy" id="1130819"/>
    <lineage>
        <taxon>Bacteria</taxon>
        <taxon>Bacillati</taxon>
        <taxon>Bacillota</taxon>
        <taxon>Bacilli</taxon>
        <taxon>Bacillales</taxon>
        <taxon>Bacillaceae</taxon>
        <taxon>Lysinibacillus</taxon>
    </lineage>
</organism>
<comment type="caution">
    <text evidence="1">The sequence shown here is derived from an EMBL/GenBank/DDBJ whole genome shotgun (WGS) entry which is preliminary data.</text>
</comment>
<dbReference type="Proteomes" id="UP000308744">
    <property type="component" value="Unassembled WGS sequence"/>
</dbReference>
<proteinExistence type="predicted"/>
<dbReference type="AlphaFoldDB" id="A0A4U2ZDZ4"/>
<dbReference type="EMBL" id="SZPU01000002">
    <property type="protein sequence ID" value="TKI72638.1"/>
    <property type="molecule type" value="Genomic_DNA"/>
</dbReference>
<keyword evidence="1" id="KW-0456">Lyase</keyword>
<evidence type="ECO:0000313" key="2">
    <source>
        <dbReference type="Proteomes" id="UP000308744"/>
    </source>
</evidence>
<protein>
    <submittedName>
        <fullName evidence="1">Aspartate ammonia-lyase</fullName>
    </submittedName>
</protein>
<evidence type="ECO:0000313" key="1">
    <source>
        <dbReference type="EMBL" id="TKI72638.1"/>
    </source>
</evidence>